<name>A0ABM7U1C2_9BURK</name>
<evidence type="ECO:0000313" key="2">
    <source>
        <dbReference type="Proteomes" id="UP001319874"/>
    </source>
</evidence>
<accession>A0ABM7U1C2</accession>
<sequence length="44" mass="4669">MSVRRSSAAAQRLTVGFGRAVGIARDTKEGGCVIDIMCISLDRT</sequence>
<dbReference type="Proteomes" id="UP001319874">
    <property type="component" value="Chromosome 4"/>
</dbReference>
<proteinExistence type="predicted"/>
<gene>
    <name evidence="1" type="ORF">PTKU64_88250</name>
</gene>
<keyword evidence="2" id="KW-1185">Reference proteome</keyword>
<evidence type="ECO:0000313" key="1">
    <source>
        <dbReference type="EMBL" id="BCZ85150.1"/>
    </source>
</evidence>
<organism evidence="1 2">
    <name type="scientific">Paraburkholderia terrae</name>
    <dbReference type="NCBI Taxonomy" id="311230"/>
    <lineage>
        <taxon>Bacteria</taxon>
        <taxon>Pseudomonadati</taxon>
        <taxon>Pseudomonadota</taxon>
        <taxon>Betaproteobacteria</taxon>
        <taxon>Burkholderiales</taxon>
        <taxon>Burkholderiaceae</taxon>
        <taxon>Paraburkholderia</taxon>
    </lineage>
</organism>
<reference evidence="1 2" key="1">
    <citation type="journal article" date="2022" name="Front. Microbiol.">
        <title>Identification and characterization of a novel class of self-sufficient cytochrome P450 hydroxylase involved in cyclohexanecarboxylate degradation in Paraburkholderia terrae strain KU-64.</title>
        <authorList>
            <person name="Yamamoto T."/>
            <person name="Hasegawa Y."/>
            <person name="Iwaki H."/>
        </authorList>
    </citation>
    <scope>NUCLEOTIDE SEQUENCE [LARGE SCALE GENOMIC DNA]</scope>
    <source>
        <strain evidence="1 2">KU-64</strain>
    </source>
</reference>
<protein>
    <submittedName>
        <fullName evidence="1">Uncharacterized protein</fullName>
    </submittedName>
</protein>
<dbReference type="EMBL" id="AP024958">
    <property type="protein sequence ID" value="BCZ85150.1"/>
    <property type="molecule type" value="Genomic_DNA"/>
</dbReference>